<dbReference type="InterPro" id="IPR037523">
    <property type="entry name" value="VOC_core"/>
</dbReference>
<sequence>MTDFRYHPEIAKLGAAHLFTPDLEKSVWFFHDILGMHITARTDTKVYLRAAMEREHHSLVLEAGDRARLDHVSWRVRRPEDIEGFNEILTANGTDVTVQAPDAEDGIGESLRFQAPSGHNFRLYYDVEKPDVAEEDRSVLLNQPYRSWHHGIGVRRIDHVNLHTTRDPAVTRDWLSDNLDFKVREYAMSPAGLIGAWMSVTPLVHDVAIMNAGPEDPTPARLHHLAFWLDNAQDVLRAADILVEAGIKPDQGPGKHGVSQAMFLYVRDPGSGHRVEIFSNGYLIFDPDWEPVEWTMKDVMMALTMWGPSDYIPHTDEHVMNITTEA</sequence>
<dbReference type="Gene3D" id="3.10.180.10">
    <property type="entry name" value="2,3-Dihydroxybiphenyl 1,2-Dioxygenase, domain 1"/>
    <property type="match status" value="2"/>
</dbReference>
<dbReference type="InterPro" id="IPR029068">
    <property type="entry name" value="Glyas_Bleomycin-R_OHBP_Dase"/>
</dbReference>
<keyword evidence="10" id="KW-1185">Reference proteome</keyword>
<dbReference type="GO" id="GO:0051213">
    <property type="term" value="F:dioxygenase activity"/>
    <property type="evidence" value="ECO:0007669"/>
    <property type="project" value="UniProtKB-KW"/>
</dbReference>
<dbReference type="InterPro" id="IPR054560">
    <property type="entry name" value="XylE-like_N"/>
</dbReference>
<dbReference type="Pfam" id="PF00903">
    <property type="entry name" value="Glyoxalase"/>
    <property type="match status" value="1"/>
</dbReference>
<dbReference type="PROSITE" id="PS51819">
    <property type="entry name" value="VOC"/>
    <property type="match status" value="2"/>
</dbReference>
<keyword evidence="6 9" id="KW-0223">Dioxygenase</keyword>
<evidence type="ECO:0000256" key="5">
    <source>
        <dbReference type="ARBA" id="ARBA00022797"/>
    </source>
</evidence>
<feature type="domain" description="VOC" evidence="8">
    <location>
        <begin position="12"/>
        <end position="126"/>
    </location>
</feature>
<feature type="domain" description="VOC" evidence="8">
    <location>
        <begin position="156"/>
        <end position="280"/>
    </location>
</feature>
<evidence type="ECO:0000256" key="7">
    <source>
        <dbReference type="ARBA" id="ARBA00023002"/>
    </source>
</evidence>
<reference evidence="9 10" key="1">
    <citation type="submission" date="2016-10" db="EMBL/GenBank/DDBJ databases">
        <authorList>
            <person name="de Groot N.N."/>
        </authorList>
    </citation>
    <scope>NUCLEOTIDE SEQUENCE [LARGE SCALE GENOMIC DNA]</scope>
    <source>
        <strain evidence="9 10">DSM 22007</strain>
    </source>
</reference>
<dbReference type="EMBL" id="FOEP01000013">
    <property type="protein sequence ID" value="SEQ79642.1"/>
    <property type="molecule type" value="Genomic_DNA"/>
</dbReference>
<dbReference type="STRING" id="657014.SAMN04488092_11373"/>
<dbReference type="InterPro" id="IPR050383">
    <property type="entry name" value="GlyoxalaseI/FosfomycinResist"/>
</dbReference>
<evidence type="ECO:0000256" key="3">
    <source>
        <dbReference type="ARBA" id="ARBA00022723"/>
    </source>
</evidence>
<keyword evidence="7" id="KW-0560">Oxidoreductase</keyword>
<name>A0A1H9IYN5_9RHOB</name>
<evidence type="ECO:0000313" key="10">
    <source>
        <dbReference type="Proteomes" id="UP000198634"/>
    </source>
</evidence>
<evidence type="ECO:0000313" key="9">
    <source>
        <dbReference type="EMBL" id="SEQ79642.1"/>
    </source>
</evidence>
<gene>
    <name evidence="9" type="ORF">SAMN04488092_11373</name>
</gene>
<proteinExistence type="inferred from homology"/>
<protein>
    <submittedName>
        <fullName evidence="9">Catechol 2,3-dioxygenase</fullName>
    </submittedName>
</protein>
<keyword evidence="4" id="KW-0677">Repeat</keyword>
<dbReference type="RefSeq" id="WP_090270717.1">
    <property type="nucleotide sequence ID" value="NZ_FOEP01000013.1"/>
</dbReference>
<dbReference type="Pfam" id="PF22247">
    <property type="entry name" value="Diox-like_N"/>
    <property type="match status" value="1"/>
</dbReference>
<dbReference type="GO" id="GO:0046872">
    <property type="term" value="F:metal ion binding"/>
    <property type="evidence" value="ECO:0007669"/>
    <property type="project" value="UniProtKB-KW"/>
</dbReference>
<dbReference type="OrthoDB" id="9803142at2"/>
<comment type="similarity">
    <text evidence="1">Belongs to the extradiol ring-cleavage dioxygenase family.</text>
</comment>
<dbReference type="Proteomes" id="UP000198634">
    <property type="component" value="Unassembled WGS sequence"/>
</dbReference>
<evidence type="ECO:0000256" key="4">
    <source>
        <dbReference type="ARBA" id="ARBA00022737"/>
    </source>
</evidence>
<dbReference type="PANTHER" id="PTHR21366">
    <property type="entry name" value="GLYOXALASE FAMILY PROTEIN"/>
    <property type="match status" value="1"/>
</dbReference>
<dbReference type="InterPro" id="IPR004360">
    <property type="entry name" value="Glyas_Fos-R_dOase_dom"/>
</dbReference>
<evidence type="ECO:0000259" key="8">
    <source>
        <dbReference type="PROSITE" id="PS51819"/>
    </source>
</evidence>
<evidence type="ECO:0000256" key="6">
    <source>
        <dbReference type="ARBA" id="ARBA00022964"/>
    </source>
</evidence>
<evidence type="ECO:0000256" key="2">
    <source>
        <dbReference type="ARBA" id="ARBA00011881"/>
    </source>
</evidence>
<comment type="subunit">
    <text evidence="2">Homotetramer.</text>
</comment>
<dbReference type="SUPFAM" id="SSF54593">
    <property type="entry name" value="Glyoxalase/Bleomycin resistance protein/Dihydroxybiphenyl dioxygenase"/>
    <property type="match status" value="1"/>
</dbReference>
<keyword evidence="3" id="KW-0479">Metal-binding</keyword>
<accession>A0A1H9IYN5</accession>
<evidence type="ECO:0000256" key="1">
    <source>
        <dbReference type="ARBA" id="ARBA00008784"/>
    </source>
</evidence>
<organism evidence="9 10">
    <name type="scientific">Thalassovita taeanensis</name>
    <dbReference type="NCBI Taxonomy" id="657014"/>
    <lineage>
        <taxon>Bacteria</taxon>
        <taxon>Pseudomonadati</taxon>
        <taxon>Pseudomonadota</taxon>
        <taxon>Alphaproteobacteria</taxon>
        <taxon>Rhodobacterales</taxon>
        <taxon>Roseobacteraceae</taxon>
        <taxon>Thalassovita</taxon>
    </lineage>
</organism>
<keyword evidence="5" id="KW-0058">Aromatic hydrocarbons catabolism</keyword>
<dbReference type="AlphaFoldDB" id="A0A1H9IYN5"/>